<sequence length="369" mass="41914">MRYRTEHLFGSGEIDKMPFCRLFPFQLTHLFRSLRHDHLPHLFWCGSFHQRCGNLSDIVIVDVSGSEPDPNERERDMLPGSRQCRNIEIGIRNDNHAKSPPHFLLLTSHFGSTSGSAIITLKNVSLQESLLVFVKREGEVLLATTYFVPYCEFPTPMEDDADLQTSFPFSRFVKGQQSFQINFAVGGAEANGKVTLLSNENELCEWKGVKVTQNKSTICTDLVKNITSNLRIFSATFPTRSDLDHEIFRWSTRSMDLAVTVDYTQSGTSPEVAECNRKYNSNAISYSILRYHRRFRVSCANFAFRVLEPTRNAGFIVGTDDFVEVVTAWTKEVKQTTTPSSDWLSLLHYLLSLPNFTLSALLNKVQLCA</sequence>
<reference evidence="2 3" key="2">
    <citation type="submission" date="2018-11" db="EMBL/GenBank/DDBJ databases">
        <authorList>
            <consortium name="Pathogen Informatics"/>
        </authorList>
    </citation>
    <scope>NUCLEOTIDE SEQUENCE [LARGE SCALE GENOMIC DNA]</scope>
</reference>
<evidence type="ECO:0000313" key="2">
    <source>
        <dbReference type="EMBL" id="VDM34657.1"/>
    </source>
</evidence>
<dbReference type="OrthoDB" id="6270305at2759"/>
<keyword evidence="3" id="KW-1185">Reference proteome</keyword>
<dbReference type="InterPro" id="IPR043785">
    <property type="entry name" value="DUF5727"/>
</dbReference>
<evidence type="ECO:0000313" key="4">
    <source>
        <dbReference type="WBParaSite" id="TTAC_0000976001-mRNA-1"/>
    </source>
</evidence>
<accession>A0A0R3X885</accession>
<name>A0A0R3X885_HYDTA</name>
<evidence type="ECO:0000259" key="1">
    <source>
        <dbReference type="Pfam" id="PF18997"/>
    </source>
</evidence>
<dbReference type="Pfam" id="PF18997">
    <property type="entry name" value="DUF5727"/>
    <property type="match status" value="1"/>
</dbReference>
<dbReference type="AlphaFoldDB" id="A0A0R3X885"/>
<gene>
    <name evidence="2" type="ORF">TTAC_LOCUS9745</name>
</gene>
<dbReference type="Proteomes" id="UP000274429">
    <property type="component" value="Unassembled WGS sequence"/>
</dbReference>
<evidence type="ECO:0000313" key="3">
    <source>
        <dbReference type="Proteomes" id="UP000274429"/>
    </source>
</evidence>
<dbReference type="WBParaSite" id="TTAC_0000976001-mRNA-1">
    <property type="protein sequence ID" value="TTAC_0000976001-mRNA-1"/>
    <property type="gene ID" value="TTAC_0000976001"/>
</dbReference>
<proteinExistence type="predicted"/>
<protein>
    <submittedName>
        <fullName evidence="4">DUF5727 domain-containing protein</fullName>
    </submittedName>
</protein>
<feature type="domain" description="DUF5727" evidence="1">
    <location>
        <begin position="116"/>
        <end position="277"/>
    </location>
</feature>
<dbReference type="EMBL" id="UYWX01021017">
    <property type="protein sequence ID" value="VDM34657.1"/>
    <property type="molecule type" value="Genomic_DNA"/>
</dbReference>
<organism evidence="4">
    <name type="scientific">Hydatigena taeniaeformis</name>
    <name type="common">Feline tapeworm</name>
    <name type="synonym">Taenia taeniaeformis</name>
    <dbReference type="NCBI Taxonomy" id="6205"/>
    <lineage>
        <taxon>Eukaryota</taxon>
        <taxon>Metazoa</taxon>
        <taxon>Spiralia</taxon>
        <taxon>Lophotrochozoa</taxon>
        <taxon>Platyhelminthes</taxon>
        <taxon>Cestoda</taxon>
        <taxon>Eucestoda</taxon>
        <taxon>Cyclophyllidea</taxon>
        <taxon>Taeniidae</taxon>
        <taxon>Hydatigera</taxon>
    </lineage>
</organism>
<reference evidence="4" key="1">
    <citation type="submission" date="2017-02" db="UniProtKB">
        <authorList>
            <consortium name="WormBaseParasite"/>
        </authorList>
    </citation>
    <scope>IDENTIFICATION</scope>
</reference>